<keyword evidence="2" id="KW-1133">Transmembrane helix</keyword>
<feature type="region of interest" description="Disordered" evidence="1">
    <location>
        <begin position="804"/>
        <end position="867"/>
    </location>
</feature>
<feature type="region of interest" description="Disordered" evidence="1">
    <location>
        <begin position="676"/>
        <end position="727"/>
    </location>
</feature>
<sequence length="914" mass="95941">MTTRALRVPTAVSALLLLAGVVLAMMPASAAVPDTRTGVVQVGREGADPGFTATKTLTRTFVEDDGSTYSFPSNTVTVTASQTKNLRGRQRILISWTGAQPSGGRASNPYGEAGLQQEYPVVILQCRGTDDASLPADQQVAPQTCWTNSFSQRSQVLKNDGDAVWTKDPLEPDADRQRISGVDPFPGKDVCANADQDPLYTHLTPFVAASGKVFPACDASTMPPEAAVGAAFPPAEIAAFSDADGAGSVQFEVRSDVENESLGCSDTTACSIVVIPINGLSCAQGATPPSIADTTCRKGGQFSPGSSNFQGAGVDLSASPALWWSGTNWSNRISIPITMGLPPDTCDILDPRPPTGFYGSELMAQAALQWSPAYCLNKKRFKFQLNQMSDAAGWNLMEGGGGAAAFVSSAHKKRSDDPVGYAPTALTGFAIGYNIDKPDNQGEYSSLRLDQRLVAKLLTQSYTGSALGRTHPGMENNPDGIQADPEFQELNPGLDTSGTETGAALLNLANDSDVVEQLTEWIAQDPSAMDFIKGKPDPWGMRVNPSYKDVTMPRSEWPLLDDFIPPSPNTCRQANPAVYSNQLAAPVTTLRKIAEALLDGWPNTQTRCDFDPATNLWKLGRIDRQNFGGRFMLGVVSLGDAARYGLRAAALQTKSGSYVGPTEDSLRAAVDLMQLREPGKGGKGGKGGGGKGGGKGDGGAGQRRSSDKAPDLSGLQEPFVLDQDDVRKSTGAYPGTMIVYTAAKLQDLVQDDADKVALFIRTATSEGQREGSGNGELPGGFVPIEKSGSTRKLYALAQDVADAVEAQTPEPTEEPSPTASASPTADPTLPGGTVTNEPLPDVPSDDVPSEAPSDAASPAAASASAAPVVMPQTEAVSSDLGNRTVPVLLLLGLVGIALTTAVRFFVRPPRGPVR</sequence>
<dbReference type="PROSITE" id="PS00430">
    <property type="entry name" value="TONB_DEPENDENT_REC_1"/>
    <property type="match status" value="1"/>
</dbReference>
<evidence type="ECO:0000256" key="3">
    <source>
        <dbReference type="SAM" id="SignalP"/>
    </source>
</evidence>
<feature type="region of interest" description="Disordered" evidence="1">
    <location>
        <begin position="466"/>
        <end position="499"/>
    </location>
</feature>
<feature type="region of interest" description="Disordered" evidence="1">
    <location>
        <begin position="765"/>
        <end position="784"/>
    </location>
</feature>
<dbReference type="KEGG" id="nano:G5V58_04420"/>
<feature type="signal peptide" evidence="3">
    <location>
        <begin position="1"/>
        <end position="30"/>
    </location>
</feature>
<keyword evidence="5" id="KW-1185">Reference proteome</keyword>
<dbReference type="AlphaFoldDB" id="A0A6G6WAI5"/>
<name>A0A6G6WAI5_9ACTN</name>
<feature type="transmembrane region" description="Helical" evidence="2">
    <location>
        <begin position="887"/>
        <end position="906"/>
    </location>
</feature>
<dbReference type="Proteomes" id="UP000502996">
    <property type="component" value="Chromosome"/>
</dbReference>
<evidence type="ECO:0000313" key="4">
    <source>
        <dbReference type="EMBL" id="QIG42115.1"/>
    </source>
</evidence>
<reference evidence="4 5" key="1">
    <citation type="submission" date="2020-02" db="EMBL/GenBank/DDBJ databases">
        <title>Full genome sequence of Nocardioides sp. R-3366.</title>
        <authorList>
            <person name="Im W.-T."/>
        </authorList>
    </citation>
    <scope>NUCLEOTIDE SEQUENCE [LARGE SCALE GENOMIC DNA]</scope>
    <source>
        <strain evidence="4 5">R-3366</strain>
    </source>
</reference>
<protein>
    <recommendedName>
        <fullName evidence="6">PBP domain-containing protein</fullName>
    </recommendedName>
</protein>
<evidence type="ECO:0000256" key="1">
    <source>
        <dbReference type="SAM" id="MobiDB-lite"/>
    </source>
</evidence>
<dbReference type="InterPro" id="IPR010916">
    <property type="entry name" value="TonB_box_CS"/>
</dbReference>
<feature type="chain" id="PRO_5026149949" description="PBP domain-containing protein" evidence="3">
    <location>
        <begin position="31"/>
        <end position="914"/>
    </location>
</feature>
<evidence type="ECO:0000256" key="2">
    <source>
        <dbReference type="SAM" id="Phobius"/>
    </source>
</evidence>
<dbReference type="RefSeq" id="WP_165229107.1">
    <property type="nucleotide sequence ID" value="NZ_CP049257.1"/>
</dbReference>
<dbReference type="EMBL" id="CP049257">
    <property type="protein sequence ID" value="QIG42115.1"/>
    <property type="molecule type" value="Genomic_DNA"/>
</dbReference>
<organism evidence="4 5">
    <name type="scientific">Nocardioides anomalus</name>
    <dbReference type="NCBI Taxonomy" id="2712223"/>
    <lineage>
        <taxon>Bacteria</taxon>
        <taxon>Bacillati</taxon>
        <taxon>Actinomycetota</taxon>
        <taxon>Actinomycetes</taxon>
        <taxon>Propionibacteriales</taxon>
        <taxon>Nocardioidaceae</taxon>
        <taxon>Nocardioides</taxon>
    </lineage>
</organism>
<gene>
    <name evidence="4" type="ORF">G5V58_04420</name>
</gene>
<feature type="compositionally biased region" description="Low complexity" evidence="1">
    <location>
        <begin position="849"/>
        <end position="867"/>
    </location>
</feature>
<keyword evidence="2" id="KW-0812">Transmembrane</keyword>
<feature type="compositionally biased region" description="Gly residues" evidence="1">
    <location>
        <begin position="681"/>
        <end position="701"/>
    </location>
</feature>
<accession>A0A6G6WAI5</accession>
<keyword evidence="2" id="KW-0472">Membrane</keyword>
<feature type="compositionally biased region" description="Low complexity" evidence="1">
    <location>
        <begin position="815"/>
        <end position="828"/>
    </location>
</feature>
<keyword evidence="3" id="KW-0732">Signal</keyword>
<evidence type="ECO:0000313" key="5">
    <source>
        <dbReference type="Proteomes" id="UP000502996"/>
    </source>
</evidence>
<proteinExistence type="predicted"/>
<evidence type="ECO:0008006" key="6">
    <source>
        <dbReference type="Google" id="ProtNLM"/>
    </source>
</evidence>